<feature type="compositionally biased region" description="Gly residues" evidence="1">
    <location>
        <begin position="757"/>
        <end position="770"/>
    </location>
</feature>
<proteinExistence type="predicted"/>
<sequence length="859" mass="90013">MQVLFQNGYDTLVALLQALPQCINAYNPAAMIPETSVTLFHIHNLLLQAAFVSHQEFDVWTELMQAGLGLYLLRAPRRSVVFTNAQLDCVLDAMAHQDLWKFQGLIWQRMLPSIPEWDSLQDFTSIVETCELQAQAAATAASAAAEEAAASFEAPIAAASAAAPSPLPTPLWPPPQSDAACTRFMLPSMPRPSSNDPELPPWAGLAVPSGMVAFPSAPSSPFSSSSPSSHQPLAAHIHHHHDEPPIVGSHPITGAWEAPPPAPLVLASAAAMAAAAELPPPPLAAALLYNSKVDELETYSSLMAECIRVAMEGAAVRGLAAAPQPEVAAAQLVELAAGFEARQRSAIGPLALRYSFTPGPEWLSQVAAAAIGSADNMSAAQVLKLLSDLEALAPKPVECHGAAHRWLEAPGQGVVERAVRDHSASGAWSTRETVSVVKALVGKCTSPPGAAMCSLLEGLLLGSEEAKDDMDLLCDLLQDAVDFATLEGSGSSRGREEGGPQQRPASAELSPAHLSLVRVALNRAIYLVGSYAAGTTAASSSSGGSGGSSVASTSGSGSSLASADGAYSGRSRPQRWADRDFLFDRYPRLLRAARSFDYPLQSFRLQEYAEELYDHLATAPGRELVAVGPEGLTRMLGAVASTPCCQDPQWAAAFERACLTMLDVQFSVGYTHPKRWLGLLDATVAALPFPMPALAAAIKALMVRLCDTRRYASYFWELLPLVGALERRAAAGGSCAASRQQSHEGSSSPGQPFWMPGGLGGGRSGHGGRGSTRRGASSGSSSPGGAAASGGAGPAGTVTPASGHRPMVPPPDLSRHLVGEEEYSRWCEELGQRLALSMAALSDQDRVAQLSVYGIGSRA</sequence>
<feature type="region of interest" description="Disordered" evidence="1">
    <location>
        <begin position="217"/>
        <end position="236"/>
    </location>
</feature>
<name>A0A150GPZ4_GONPE</name>
<evidence type="ECO:0000313" key="2">
    <source>
        <dbReference type="EMBL" id="KXZ51863.1"/>
    </source>
</evidence>
<keyword evidence="3" id="KW-1185">Reference proteome</keyword>
<gene>
    <name evidence="2" type="ORF">GPECTOR_11g30</name>
</gene>
<feature type="compositionally biased region" description="Low complexity" evidence="1">
    <location>
        <begin position="217"/>
        <end position="229"/>
    </location>
</feature>
<feature type="region of interest" description="Disordered" evidence="1">
    <location>
        <begin position="736"/>
        <end position="815"/>
    </location>
</feature>
<dbReference type="Proteomes" id="UP000075714">
    <property type="component" value="Unassembled WGS sequence"/>
</dbReference>
<feature type="compositionally biased region" description="Low complexity" evidence="1">
    <location>
        <begin position="773"/>
        <end position="786"/>
    </location>
</feature>
<evidence type="ECO:0000256" key="1">
    <source>
        <dbReference type="SAM" id="MobiDB-lite"/>
    </source>
</evidence>
<comment type="caution">
    <text evidence="2">The sequence shown here is derived from an EMBL/GenBank/DDBJ whole genome shotgun (WGS) entry which is preliminary data.</text>
</comment>
<evidence type="ECO:0000313" key="3">
    <source>
        <dbReference type="Proteomes" id="UP000075714"/>
    </source>
</evidence>
<feature type="region of interest" description="Disordered" evidence="1">
    <location>
        <begin position="537"/>
        <end position="572"/>
    </location>
</feature>
<feature type="region of interest" description="Disordered" evidence="1">
    <location>
        <begin position="487"/>
        <end position="508"/>
    </location>
</feature>
<dbReference type="AlphaFoldDB" id="A0A150GPZ4"/>
<dbReference type="EMBL" id="LSYV01000012">
    <property type="protein sequence ID" value="KXZ51863.1"/>
    <property type="molecule type" value="Genomic_DNA"/>
</dbReference>
<organism evidence="2 3">
    <name type="scientific">Gonium pectorale</name>
    <name type="common">Green alga</name>
    <dbReference type="NCBI Taxonomy" id="33097"/>
    <lineage>
        <taxon>Eukaryota</taxon>
        <taxon>Viridiplantae</taxon>
        <taxon>Chlorophyta</taxon>
        <taxon>core chlorophytes</taxon>
        <taxon>Chlorophyceae</taxon>
        <taxon>CS clade</taxon>
        <taxon>Chlamydomonadales</taxon>
        <taxon>Volvocaceae</taxon>
        <taxon>Gonium</taxon>
    </lineage>
</organism>
<reference evidence="3" key="1">
    <citation type="journal article" date="2016" name="Nat. Commun.">
        <title>The Gonium pectorale genome demonstrates co-option of cell cycle regulation during the evolution of multicellularity.</title>
        <authorList>
            <person name="Hanschen E.R."/>
            <person name="Marriage T.N."/>
            <person name="Ferris P.J."/>
            <person name="Hamaji T."/>
            <person name="Toyoda A."/>
            <person name="Fujiyama A."/>
            <person name="Neme R."/>
            <person name="Noguchi H."/>
            <person name="Minakuchi Y."/>
            <person name="Suzuki M."/>
            <person name="Kawai-Toyooka H."/>
            <person name="Smith D.R."/>
            <person name="Sparks H."/>
            <person name="Anderson J."/>
            <person name="Bakaric R."/>
            <person name="Luria V."/>
            <person name="Karger A."/>
            <person name="Kirschner M.W."/>
            <person name="Durand P.M."/>
            <person name="Michod R.E."/>
            <person name="Nozaki H."/>
            <person name="Olson B.J."/>
        </authorList>
    </citation>
    <scope>NUCLEOTIDE SEQUENCE [LARGE SCALE GENOMIC DNA]</scope>
    <source>
        <strain evidence="3">NIES-2863</strain>
    </source>
</reference>
<protein>
    <submittedName>
        <fullName evidence="2">Uncharacterized protein</fullName>
    </submittedName>
</protein>
<accession>A0A150GPZ4</accession>
<feature type="compositionally biased region" description="Low complexity" evidence="1">
    <location>
        <begin position="537"/>
        <end position="569"/>
    </location>
</feature>
<dbReference type="OrthoDB" id="535807at2759"/>